<feature type="region of interest" description="Disordered" evidence="1">
    <location>
        <begin position="29"/>
        <end position="48"/>
    </location>
</feature>
<dbReference type="AlphaFoldDB" id="A0AAE1DYB6"/>
<evidence type="ECO:0000313" key="3">
    <source>
        <dbReference type="Proteomes" id="UP001283361"/>
    </source>
</evidence>
<keyword evidence="3" id="KW-1185">Reference proteome</keyword>
<protein>
    <submittedName>
        <fullName evidence="2">Uncharacterized protein</fullName>
    </submittedName>
</protein>
<name>A0AAE1DYB6_9GAST</name>
<accession>A0AAE1DYB6</accession>
<dbReference type="EMBL" id="JAWDGP010001944">
    <property type="protein sequence ID" value="KAK3786810.1"/>
    <property type="molecule type" value="Genomic_DNA"/>
</dbReference>
<evidence type="ECO:0000313" key="2">
    <source>
        <dbReference type="EMBL" id="KAK3786810.1"/>
    </source>
</evidence>
<dbReference type="Proteomes" id="UP001283361">
    <property type="component" value="Unassembled WGS sequence"/>
</dbReference>
<gene>
    <name evidence="2" type="ORF">RRG08_061361</name>
</gene>
<organism evidence="2 3">
    <name type="scientific">Elysia crispata</name>
    <name type="common">lettuce slug</name>
    <dbReference type="NCBI Taxonomy" id="231223"/>
    <lineage>
        <taxon>Eukaryota</taxon>
        <taxon>Metazoa</taxon>
        <taxon>Spiralia</taxon>
        <taxon>Lophotrochozoa</taxon>
        <taxon>Mollusca</taxon>
        <taxon>Gastropoda</taxon>
        <taxon>Heterobranchia</taxon>
        <taxon>Euthyneura</taxon>
        <taxon>Panpulmonata</taxon>
        <taxon>Sacoglossa</taxon>
        <taxon>Placobranchoidea</taxon>
        <taxon>Plakobranchidae</taxon>
        <taxon>Elysia</taxon>
    </lineage>
</organism>
<comment type="caution">
    <text evidence="2">The sequence shown here is derived from an EMBL/GenBank/DDBJ whole genome shotgun (WGS) entry which is preliminary data.</text>
</comment>
<proteinExistence type="predicted"/>
<evidence type="ECO:0000256" key="1">
    <source>
        <dbReference type="SAM" id="MobiDB-lite"/>
    </source>
</evidence>
<reference evidence="2" key="1">
    <citation type="journal article" date="2023" name="G3 (Bethesda)">
        <title>A reference genome for the long-term kleptoplast-retaining sea slug Elysia crispata morphotype clarki.</title>
        <authorList>
            <person name="Eastman K.E."/>
            <person name="Pendleton A.L."/>
            <person name="Shaikh M.A."/>
            <person name="Suttiyut T."/>
            <person name="Ogas R."/>
            <person name="Tomko P."/>
            <person name="Gavelis G."/>
            <person name="Widhalm J.R."/>
            <person name="Wisecaver J.H."/>
        </authorList>
    </citation>
    <scope>NUCLEOTIDE SEQUENCE</scope>
    <source>
        <strain evidence="2">ECLA1</strain>
    </source>
</reference>
<sequence length="263" mass="29562">MVMLTQDIVNLNKSPLSRKTRIHGLRPQRPTVRECGAGPQAAQGERVCGTGPQAAHGKRVWCWTTGFSSNSDDFLGVFELHSKYHLNREESQPNCFFSRSHWTQIALKSSVIQYVDWQSTSISLQGERFQNQRKQAARQGSNNSLLPDLPADYNYNISFLIELPMDANITASPSINLRREPWFGAIAGQRLFVYVRVTLLSSAVRYRSLPDLPQWPAFTAFRPCPGADTDLTMARMCPEVADHRSGYADTRSQVNQSDWPAGS</sequence>